<evidence type="ECO:0000256" key="3">
    <source>
        <dbReference type="ARBA" id="ARBA00022723"/>
    </source>
</evidence>
<keyword evidence="4" id="KW-0677">Repeat</keyword>
<proteinExistence type="inferred from homology"/>
<feature type="domain" description="C2H2-type" evidence="12">
    <location>
        <begin position="273"/>
        <end position="300"/>
    </location>
</feature>
<dbReference type="GO" id="GO:0000978">
    <property type="term" value="F:RNA polymerase II cis-regulatory region sequence-specific DNA binding"/>
    <property type="evidence" value="ECO:0007669"/>
    <property type="project" value="TreeGrafter"/>
</dbReference>
<dbReference type="Proteomes" id="UP000801492">
    <property type="component" value="Unassembled WGS sequence"/>
</dbReference>
<comment type="similarity">
    <text evidence="2">Belongs to the krueppel C2H2-type zinc-finger protein family.</text>
</comment>
<evidence type="ECO:0000256" key="6">
    <source>
        <dbReference type="ARBA" id="ARBA00022833"/>
    </source>
</evidence>
<dbReference type="GO" id="GO:0005634">
    <property type="term" value="C:nucleus"/>
    <property type="evidence" value="ECO:0007669"/>
    <property type="project" value="UniProtKB-SubCell"/>
</dbReference>
<dbReference type="PROSITE" id="PS51915">
    <property type="entry name" value="ZAD"/>
    <property type="match status" value="1"/>
</dbReference>
<evidence type="ECO:0000256" key="2">
    <source>
        <dbReference type="ARBA" id="ARBA00006991"/>
    </source>
</evidence>
<keyword evidence="8" id="KW-0539">Nucleus</keyword>
<feature type="binding site" evidence="11">
    <location>
        <position position="80"/>
    </location>
    <ligand>
        <name>Zn(2+)</name>
        <dbReference type="ChEBI" id="CHEBI:29105"/>
    </ligand>
</feature>
<feature type="domain" description="C2H2-type" evidence="12">
    <location>
        <begin position="301"/>
        <end position="328"/>
    </location>
</feature>
<dbReference type="PANTHER" id="PTHR24388:SF53">
    <property type="entry name" value="CHORION TRANSCRIPTION FACTOR CF2-RELATED"/>
    <property type="match status" value="1"/>
</dbReference>
<feature type="domain" description="C2H2-type" evidence="12">
    <location>
        <begin position="355"/>
        <end position="382"/>
    </location>
</feature>
<dbReference type="InterPro" id="IPR036236">
    <property type="entry name" value="Znf_C2H2_sf"/>
</dbReference>
<evidence type="ECO:0000256" key="9">
    <source>
        <dbReference type="ARBA" id="ARBA00037948"/>
    </source>
</evidence>
<dbReference type="Pfam" id="PF07776">
    <property type="entry name" value="zf-AD"/>
    <property type="match status" value="1"/>
</dbReference>
<dbReference type="InterPro" id="IPR012934">
    <property type="entry name" value="Znf_AD"/>
</dbReference>
<feature type="domain" description="C2H2-type" evidence="12">
    <location>
        <begin position="411"/>
        <end position="438"/>
    </location>
</feature>
<dbReference type="Gene3D" id="3.30.160.60">
    <property type="entry name" value="Classic Zinc Finger"/>
    <property type="match status" value="8"/>
</dbReference>
<evidence type="ECO:0000259" key="13">
    <source>
        <dbReference type="PROSITE" id="PS51915"/>
    </source>
</evidence>
<dbReference type="PROSITE" id="PS50157">
    <property type="entry name" value="ZINC_FINGER_C2H2_2"/>
    <property type="match status" value="7"/>
</dbReference>
<dbReference type="SMART" id="SM00355">
    <property type="entry name" value="ZnF_C2H2"/>
    <property type="match status" value="8"/>
</dbReference>
<feature type="binding site" evidence="11">
    <location>
        <position position="83"/>
    </location>
    <ligand>
        <name>Zn(2+)</name>
        <dbReference type="ChEBI" id="CHEBI:29105"/>
    </ligand>
</feature>
<feature type="binding site" evidence="11">
    <location>
        <position position="33"/>
    </location>
    <ligand>
        <name>Zn(2+)</name>
        <dbReference type="ChEBI" id="CHEBI:29105"/>
    </ligand>
</feature>
<keyword evidence="3 11" id="KW-0479">Metal-binding</keyword>
<evidence type="ECO:0000256" key="1">
    <source>
        <dbReference type="ARBA" id="ARBA00004123"/>
    </source>
</evidence>
<dbReference type="SMART" id="SM00868">
    <property type="entry name" value="zf-AD"/>
    <property type="match status" value="1"/>
</dbReference>
<comment type="caution">
    <text evidence="14">The sequence shown here is derived from an EMBL/GenBank/DDBJ whole genome shotgun (WGS) entry which is preliminary data.</text>
</comment>
<evidence type="ECO:0000256" key="4">
    <source>
        <dbReference type="ARBA" id="ARBA00022737"/>
    </source>
</evidence>
<reference evidence="14" key="1">
    <citation type="submission" date="2019-08" db="EMBL/GenBank/DDBJ databases">
        <title>The genome of the North American firefly Photinus pyralis.</title>
        <authorList>
            <consortium name="Photinus pyralis genome working group"/>
            <person name="Fallon T.R."/>
            <person name="Sander Lower S.E."/>
            <person name="Weng J.-K."/>
        </authorList>
    </citation>
    <scope>NUCLEOTIDE SEQUENCE</scope>
    <source>
        <strain evidence="14">TRF0915ILg1</strain>
        <tissue evidence="14">Whole body</tissue>
    </source>
</reference>
<keyword evidence="7" id="KW-0238">DNA-binding</keyword>
<sequence length="465" mass="51677">MKSLFINIIYLSSSINKDMTVPTIQVDQICRICLSKEGIMKSVFSTVDNVSGELTKISEMLMSCASVQVIENDGLPSQACLQCVHYITKTFSFIQLCEQSDATLRQLLGKPIAKSYVKQLKPNEDAKEIIILPAVEQQSTEVMQLQLNEDIKEIITLPVVEQDSTEVTQLKPNEDVKESTEIINVKVEMENISDTLQPLVLNAASDTPILNLKENPTIPNLTSSATVNEEIEKKKAKDNAKQLMYPCKECTACFTSISDLKVHSTSHTQDTPTICKVCNRKFANTSNLMRHMYLHDGKKRHLCSKCGKGFARSDDFARHMRTHTGEKPFICKLCGKALSTKLIEHMRAHSNEKNFVCSICGKAFARSAGLLAHRKTHSGIKSHACNICGKRLSGSGALAIHMKTHTGLRDHVCSHCGKGFTTRSNLITHKRTHTGERPYVCNTCGKNFRNPSNLAVHSQSHCGKK</sequence>
<feature type="domain" description="C2H2-type" evidence="12">
    <location>
        <begin position="245"/>
        <end position="272"/>
    </location>
</feature>
<feature type="domain" description="C2H2-type" evidence="12">
    <location>
        <begin position="383"/>
        <end position="410"/>
    </location>
</feature>
<dbReference type="PROSITE" id="PS00028">
    <property type="entry name" value="ZINC_FINGER_C2H2_1"/>
    <property type="match status" value="7"/>
</dbReference>
<dbReference type="FunFam" id="3.30.160.60:FF:000303">
    <property type="entry name" value="Zinc finger protein 41"/>
    <property type="match status" value="1"/>
</dbReference>
<dbReference type="GO" id="GO:0008270">
    <property type="term" value="F:zinc ion binding"/>
    <property type="evidence" value="ECO:0007669"/>
    <property type="project" value="UniProtKB-UniRule"/>
</dbReference>
<dbReference type="FunFam" id="3.30.160.60:FF:000446">
    <property type="entry name" value="Zinc finger protein"/>
    <property type="match status" value="1"/>
</dbReference>
<evidence type="ECO:0000313" key="15">
    <source>
        <dbReference type="Proteomes" id="UP000801492"/>
    </source>
</evidence>
<dbReference type="SUPFAM" id="SSF57716">
    <property type="entry name" value="Glucocorticoid receptor-like (DNA-binding domain)"/>
    <property type="match status" value="1"/>
</dbReference>
<feature type="domain" description="ZAD" evidence="13">
    <location>
        <begin position="28"/>
        <end position="107"/>
    </location>
</feature>
<evidence type="ECO:0000313" key="14">
    <source>
        <dbReference type="EMBL" id="KAF2904320.1"/>
    </source>
</evidence>
<organism evidence="14 15">
    <name type="scientific">Ignelater luminosus</name>
    <name type="common">Cucubano</name>
    <name type="synonym">Pyrophorus luminosus</name>
    <dbReference type="NCBI Taxonomy" id="2038154"/>
    <lineage>
        <taxon>Eukaryota</taxon>
        <taxon>Metazoa</taxon>
        <taxon>Ecdysozoa</taxon>
        <taxon>Arthropoda</taxon>
        <taxon>Hexapoda</taxon>
        <taxon>Insecta</taxon>
        <taxon>Pterygota</taxon>
        <taxon>Neoptera</taxon>
        <taxon>Endopterygota</taxon>
        <taxon>Coleoptera</taxon>
        <taxon>Polyphaga</taxon>
        <taxon>Elateriformia</taxon>
        <taxon>Elateroidea</taxon>
        <taxon>Elateridae</taxon>
        <taxon>Agrypninae</taxon>
        <taxon>Pyrophorini</taxon>
        <taxon>Ignelater</taxon>
    </lineage>
</organism>
<evidence type="ECO:0000256" key="5">
    <source>
        <dbReference type="ARBA" id="ARBA00022771"/>
    </source>
</evidence>
<dbReference type="FunFam" id="3.30.160.60:FF:000512">
    <property type="entry name" value="zinc finger protein 197 isoform X1"/>
    <property type="match status" value="1"/>
</dbReference>
<feature type="binding site" evidence="11">
    <location>
        <position position="30"/>
    </location>
    <ligand>
        <name>Zn(2+)</name>
        <dbReference type="ChEBI" id="CHEBI:29105"/>
    </ligand>
</feature>
<feature type="domain" description="C2H2-type" evidence="12">
    <location>
        <begin position="439"/>
        <end position="465"/>
    </location>
</feature>
<dbReference type="Pfam" id="PF00096">
    <property type="entry name" value="zf-C2H2"/>
    <property type="match status" value="7"/>
</dbReference>
<comment type="similarity">
    <text evidence="9">Belongs to the snail C2H2-type zinc-finger protein family.</text>
</comment>
<dbReference type="FunFam" id="3.30.160.60:FF:000264">
    <property type="entry name" value="Zinc finger protein 236"/>
    <property type="match status" value="1"/>
</dbReference>
<keyword evidence="6 11" id="KW-0862">Zinc</keyword>
<evidence type="ECO:0000256" key="10">
    <source>
        <dbReference type="PROSITE-ProRule" id="PRU00042"/>
    </source>
</evidence>
<dbReference type="SUPFAM" id="SSF57667">
    <property type="entry name" value="beta-beta-alpha zinc fingers"/>
    <property type="match status" value="4"/>
</dbReference>
<accession>A0A8K0GH13</accession>
<dbReference type="FunFam" id="3.30.160.60:FF:001437">
    <property type="entry name" value="Zinc finger protein 594"/>
    <property type="match status" value="1"/>
</dbReference>
<dbReference type="FunFam" id="3.30.160.60:FF:000478">
    <property type="entry name" value="Zinc finger protein 133"/>
    <property type="match status" value="1"/>
</dbReference>
<name>A0A8K0GH13_IGNLU</name>
<evidence type="ECO:0000259" key="12">
    <source>
        <dbReference type="PROSITE" id="PS50157"/>
    </source>
</evidence>
<protein>
    <submittedName>
        <fullName evidence="14">Uncharacterized protein</fullName>
    </submittedName>
</protein>
<dbReference type="AlphaFoldDB" id="A0A8K0GH13"/>
<dbReference type="InterPro" id="IPR050527">
    <property type="entry name" value="Snail/Krueppel_Znf"/>
</dbReference>
<dbReference type="OrthoDB" id="1095242at2759"/>
<dbReference type="PANTHER" id="PTHR24388">
    <property type="entry name" value="ZINC FINGER PROTEIN"/>
    <property type="match status" value="1"/>
</dbReference>
<evidence type="ECO:0000256" key="7">
    <source>
        <dbReference type="ARBA" id="ARBA00023125"/>
    </source>
</evidence>
<dbReference type="InterPro" id="IPR013087">
    <property type="entry name" value="Znf_C2H2_type"/>
</dbReference>
<evidence type="ECO:0000256" key="8">
    <source>
        <dbReference type="ARBA" id="ARBA00023242"/>
    </source>
</evidence>
<evidence type="ECO:0000256" key="11">
    <source>
        <dbReference type="PROSITE-ProRule" id="PRU01263"/>
    </source>
</evidence>
<comment type="subcellular location">
    <subcellularLocation>
        <location evidence="1">Nucleus</location>
    </subcellularLocation>
</comment>
<gene>
    <name evidence="14" type="ORF">ILUMI_01848</name>
</gene>
<dbReference type="EMBL" id="VTPC01000795">
    <property type="protein sequence ID" value="KAF2904320.1"/>
    <property type="molecule type" value="Genomic_DNA"/>
</dbReference>
<dbReference type="GO" id="GO:0000981">
    <property type="term" value="F:DNA-binding transcription factor activity, RNA polymerase II-specific"/>
    <property type="evidence" value="ECO:0007669"/>
    <property type="project" value="TreeGrafter"/>
</dbReference>
<keyword evidence="15" id="KW-1185">Reference proteome</keyword>
<dbReference type="Gene3D" id="3.40.1800.20">
    <property type="match status" value="1"/>
</dbReference>
<keyword evidence="5 10" id="KW-0863">Zinc-finger</keyword>